<comment type="caution">
    <text evidence="1">The sequence shown here is derived from an EMBL/GenBank/DDBJ whole genome shotgun (WGS) entry which is preliminary data.</text>
</comment>
<evidence type="ECO:0000313" key="2">
    <source>
        <dbReference type="Proteomes" id="UP001500804"/>
    </source>
</evidence>
<reference evidence="2" key="1">
    <citation type="journal article" date="2019" name="Int. J. Syst. Evol. Microbiol.">
        <title>The Global Catalogue of Microorganisms (GCM) 10K type strain sequencing project: providing services to taxonomists for standard genome sequencing and annotation.</title>
        <authorList>
            <consortium name="The Broad Institute Genomics Platform"/>
            <consortium name="The Broad Institute Genome Sequencing Center for Infectious Disease"/>
            <person name="Wu L."/>
            <person name="Ma J."/>
        </authorList>
    </citation>
    <scope>NUCLEOTIDE SEQUENCE [LARGE SCALE GENOMIC DNA]</scope>
    <source>
        <strain evidence="2">JCM 18302</strain>
    </source>
</reference>
<organism evidence="1 2">
    <name type="scientific">Pseudonocardia adelaidensis</name>
    <dbReference type="NCBI Taxonomy" id="648754"/>
    <lineage>
        <taxon>Bacteria</taxon>
        <taxon>Bacillati</taxon>
        <taxon>Actinomycetota</taxon>
        <taxon>Actinomycetes</taxon>
        <taxon>Pseudonocardiales</taxon>
        <taxon>Pseudonocardiaceae</taxon>
        <taxon>Pseudonocardia</taxon>
    </lineage>
</organism>
<sequence length="79" mass="8892">MRRAGFRVTDPQVYVIFNRELTPDSLSAIHMHTVAGFVTGRLALTEADAEAWLANLRGRADEGDYVFSMNRYLFLPTAT</sequence>
<dbReference type="Proteomes" id="UP001500804">
    <property type="component" value="Unassembled WGS sequence"/>
</dbReference>
<accession>A0ABP9NLU3</accession>
<proteinExistence type="predicted"/>
<protein>
    <submittedName>
        <fullName evidence="1">Uncharacterized protein</fullName>
    </submittedName>
</protein>
<evidence type="ECO:0000313" key="1">
    <source>
        <dbReference type="EMBL" id="GAA5125875.1"/>
    </source>
</evidence>
<dbReference type="EMBL" id="BAABJO010000014">
    <property type="protein sequence ID" value="GAA5125875.1"/>
    <property type="molecule type" value="Genomic_DNA"/>
</dbReference>
<gene>
    <name evidence="1" type="ORF">GCM10023320_40880</name>
</gene>
<dbReference type="RefSeq" id="WP_345606797.1">
    <property type="nucleotide sequence ID" value="NZ_BAABJO010000014.1"/>
</dbReference>
<name>A0ABP9NLU3_9PSEU</name>
<keyword evidence="2" id="KW-1185">Reference proteome</keyword>